<dbReference type="SUPFAM" id="SSF46626">
    <property type="entry name" value="Cytochrome c"/>
    <property type="match status" value="1"/>
</dbReference>
<dbReference type="eggNOG" id="COG3474">
    <property type="taxonomic scope" value="Bacteria"/>
</dbReference>
<gene>
    <name evidence="2" type="ordered locus">Dshi_2982</name>
</gene>
<proteinExistence type="predicted"/>
<dbReference type="GO" id="GO:0009055">
    <property type="term" value="F:electron transfer activity"/>
    <property type="evidence" value="ECO:0007669"/>
    <property type="project" value="InterPro"/>
</dbReference>
<dbReference type="PROSITE" id="PS51257">
    <property type="entry name" value="PROKAR_LIPOPROTEIN"/>
    <property type="match status" value="1"/>
</dbReference>
<accession>A8LKD2</accession>
<dbReference type="AlphaFoldDB" id="A8LKD2"/>
<feature type="chain" id="PRO_5002722818" evidence="1">
    <location>
        <begin position="23"/>
        <end position="116"/>
    </location>
</feature>
<keyword evidence="1" id="KW-0732">Signal</keyword>
<sequence>MRLTKTTFWGAALLLACGAAMAEITVTDDDGNSEVIYDVGKLHVAPGAQITYDYCTACHSEMIIAQQGQTREGWDEILVWMVEDMGMGEIVEEDRDLILDYLATYYNPDRPHFPQN</sequence>
<feature type="signal peptide" evidence="1">
    <location>
        <begin position="1"/>
        <end position="22"/>
    </location>
</feature>
<dbReference type="OrthoDB" id="9805828at2"/>
<dbReference type="HOGENOM" id="CLU_135693_1_0_5"/>
<dbReference type="Proteomes" id="UP000006833">
    <property type="component" value="Chromosome"/>
</dbReference>
<dbReference type="EMBL" id="CP000830">
    <property type="protein sequence ID" value="ABV94715.1"/>
    <property type="molecule type" value="Genomic_DNA"/>
</dbReference>
<keyword evidence="3" id="KW-1185">Reference proteome</keyword>
<evidence type="ECO:0000256" key="1">
    <source>
        <dbReference type="SAM" id="SignalP"/>
    </source>
</evidence>
<dbReference type="RefSeq" id="WP_012179643.1">
    <property type="nucleotide sequence ID" value="NC_009952.1"/>
</dbReference>
<organism evidence="2 3">
    <name type="scientific">Dinoroseobacter shibae (strain DSM 16493 / NCIMB 14021 / DFL 12)</name>
    <dbReference type="NCBI Taxonomy" id="398580"/>
    <lineage>
        <taxon>Bacteria</taxon>
        <taxon>Pseudomonadati</taxon>
        <taxon>Pseudomonadota</taxon>
        <taxon>Alphaproteobacteria</taxon>
        <taxon>Rhodobacterales</taxon>
        <taxon>Roseobacteraceae</taxon>
        <taxon>Dinoroseobacter</taxon>
    </lineage>
</organism>
<dbReference type="InterPro" id="IPR036909">
    <property type="entry name" value="Cyt_c-like_dom_sf"/>
</dbReference>
<evidence type="ECO:0000313" key="2">
    <source>
        <dbReference type="EMBL" id="ABV94715.1"/>
    </source>
</evidence>
<dbReference type="STRING" id="398580.Dshi_2982"/>
<dbReference type="Gene3D" id="1.10.760.10">
    <property type="entry name" value="Cytochrome c-like domain"/>
    <property type="match status" value="1"/>
</dbReference>
<reference evidence="3" key="1">
    <citation type="journal article" date="2010" name="ISME J.">
        <title>The complete genome sequence of the algal symbiont Dinoroseobacter shibae: a hitchhiker's guide to life in the sea.</title>
        <authorList>
            <person name="Wagner-Dobler I."/>
            <person name="Ballhausen B."/>
            <person name="Berger M."/>
            <person name="Brinkhoff T."/>
            <person name="Buchholz I."/>
            <person name="Bunk B."/>
            <person name="Cypionka H."/>
            <person name="Daniel R."/>
            <person name="Drepper T."/>
            <person name="Gerdts G."/>
            <person name="Hahnke S."/>
            <person name="Han C."/>
            <person name="Jahn D."/>
            <person name="Kalhoefer D."/>
            <person name="Kiss H."/>
            <person name="Klenk H.P."/>
            <person name="Kyrpides N."/>
            <person name="Liebl W."/>
            <person name="Liesegang H."/>
            <person name="Meincke L."/>
            <person name="Pati A."/>
            <person name="Petersen J."/>
            <person name="Piekarski T."/>
            <person name="Pommerenke C."/>
            <person name="Pradella S."/>
            <person name="Pukall R."/>
            <person name="Rabus R."/>
            <person name="Stackebrandt E."/>
            <person name="Thole S."/>
            <person name="Thompson L."/>
            <person name="Tielen P."/>
            <person name="Tomasch J."/>
            <person name="von Jan M."/>
            <person name="Wanphrut N."/>
            <person name="Wichels A."/>
            <person name="Zech H."/>
            <person name="Simon M."/>
        </authorList>
    </citation>
    <scope>NUCLEOTIDE SEQUENCE [LARGE SCALE GENOMIC DNA]</scope>
    <source>
        <strain evidence="3">DSM 16493 / NCIMB 14021 / DFL 12</strain>
    </source>
</reference>
<protein>
    <submittedName>
        <fullName evidence="2">Uncharacterized protein</fullName>
    </submittedName>
</protein>
<dbReference type="GO" id="GO:0020037">
    <property type="term" value="F:heme binding"/>
    <property type="evidence" value="ECO:0007669"/>
    <property type="project" value="InterPro"/>
</dbReference>
<name>A8LKD2_DINSH</name>
<evidence type="ECO:0000313" key="3">
    <source>
        <dbReference type="Proteomes" id="UP000006833"/>
    </source>
</evidence>
<dbReference type="KEGG" id="dsh:Dshi_2982"/>